<organism evidence="4 5">
    <name type="scientific">Penicillium camemberti (strain FM 013)</name>
    <dbReference type="NCBI Taxonomy" id="1429867"/>
    <lineage>
        <taxon>Eukaryota</taxon>
        <taxon>Fungi</taxon>
        <taxon>Dikarya</taxon>
        <taxon>Ascomycota</taxon>
        <taxon>Pezizomycotina</taxon>
        <taxon>Eurotiomycetes</taxon>
        <taxon>Eurotiomycetidae</taxon>
        <taxon>Eurotiales</taxon>
        <taxon>Aspergillaceae</taxon>
        <taxon>Penicillium</taxon>
    </lineage>
</organism>
<protein>
    <submittedName>
        <fullName evidence="4">Metal-dependent phosphohydrolase, HD domain</fullName>
    </submittedName>
</protein>
<dbReference type="SUPFAM" id="SSF109604">
    <property type="entry name" value="HD-domain/PDEase-like"/>
    <property type="match status" value="1"/>
</dbReference>
<dbReference type="InterPro" id="IPR006674">
    <property type="entry name" value="HD_domain"/>
</dbReference>
<dbReference type="PANTHER" id="PTHR33594:SF1">
    <property type="entry name" value="HD_PDEASE DOMAIN-CONTAINING PROTEIN"/>
    <property type="match status" value="1"/>
</dbReference>
<evidence type="ECO:0000313" key="5">
    <source>
        <dbReference type="Proteomes" id="UP000053732"/>
    </source>
</evidence>
<dbReference type="CDD" id="cd00077">
    <property type="entry name" value="HDc"/>
    <property type="match status" value="1"/>
</dbReference>
<keyword evidence="5" id="KW-1185">Reference proteome</keyword>
<accession>A0A0G4PGP9</accession>
<feature type="compositionally biased region" description="Low complexity" evidence="1">
    <location>
        <begin position="105"/>
        <end position="142"/>
    </location>
</feature>
<dbReference type="EMBL" id="HG793147">
    <property type="protein sequence ID" value="CRL25410.1"/>
    <property type="molecule type" value="Genomic_DNA"/>
</dbReference>
<evidence type="ECO:0000313" key="4">
    <source>
        <dbReference type="EMBL" id="CRL25410.1"/>
    </source>
</evidence>
<feature type="region of interest" description="Disordered" evidence="1">
    <location>
        <begin position="105"/>
        <end position="162"/>
    </location>
</feature>
<feature type="signal peptide" evidence="2">
    <location>
        <begin position="1"/>
        <end position="17"/>
    </location>
</feature>
<feature type="chain" id="PRO_5005195527" evidence="2">
    <location>
        <begin position="18"/>
        <end position="447"/>
    </location>
</feature>
<dbReference type="Proteomes" id="UP000053732">
    <property type="component" value="Unassembled WGS sequence"/>
</dbReference>
<feature type="compositionally biased region" description="Low complexity" evidence="1">
    <location>
        <begin position="150"/>
        <end position="162"/>
    </location>
</feature>
<dbReference type="PANTHER" id="PTHR33594">
    <property type="entry name" value="SUPERFAMILY HYDROLASE, PUTATIVE (AFU_ORTHOLOGUE AFUA_1G03035)-RELATED"/>
    <property type="match status" value="1"/>
</dbReference>
<proteinExistence type="predicted"/>
<evidence type="ECO:0000256" key="2">
    <source>
        <dbReference type="SAM" id="SignalP"/>
    </source>
</evidence>
<dbReference type="InterPro" id="IPR003607">
    <property type="entry name" value="HD/PDEase_dom"/>
</dbReference>
<dbReference type="Gene3D" id="1.10.3210.50">
    <property type="match status" value="1"/>
</dbReference>
<sequence>MKFSILALSALLAFVAAADTTTASPSTITTTPEIQCAKSCEATDICCTAKCYHVPCPSDNQVNDTNNCVSACPQGTGSPADIQKYAECEQSCYNSHFWGGNGSGTTATHSSTTSTGTGSTATQTSSDSSSTDSKSSGNNDSNDNNDNDESSSSGTATSSSGFSQQTANAAANVKLGASAAGLFGLVVAAFTLSYHRAEKSPNLPTTGLKAPTMDDTSEEFQALYSEMSAFVTDCMSGHDPSHNPAHVHRVGALANKILEAERALHPTTQYNGAVVKLAALLHDIGDRKYLSKMSAAPGSEELDPTTMVQHALLARGATPELASRVQTIVSHVSYTTECKDPALIQRMVDEDGFVELGVVQDADRLDAIGAVGIGRCFTFLGAVGKKYCVDGKWEMDNSIEHFGDKLVKLEGMMKTATGREMARVRTERLNIFAGWWQEEMSLASGSP</sequence>
<evidence type="ECO:0000256" key="1">
    <source>
        <dbReference type="SAM" id="MobiDB-lite"/>
    </source>
</evidence>
<dbReference type="STRING" id="1429867.A0A0G4PGP9"/>
<keyword evidence="2" id="KW-0732">Signal</keyword>
<dbReference type="GO" id="GO:0016787">
    <property type="term" value="F:hydrolase activity"/>
    <property type="evidence" value="ECO:0007669"/>
    <property type="project" value="UniProtKB-KW"/>
</dbReference>
<dbReference type="AlphaFoldDB" id="A0A0G4PGP9"/>
<dbReference type="SMART" id="SM00471">
    <property type="entry name" value="HDc"/>
    <property type="match status" value="1"/>
</dbReference>
<dbReference type="Pfam" id="PF01966">
    <property type="entry name" value="HD"/>
    <property type="match status" value="1"/>
</dbReference>
<name>A0A0G4PGP9_PENC3</name>
<feature type="domain" description="HD/PDEase" evidence="3">
    <location>
        <begin position="239"/>
        <end position="377"/>
    </location>
</feature>
<reference evidence="4 5" key="1">
    <citation type="journal article" date="2014" name="Nat. Commun.">
        <title>Multiple recent horizontal transfers of a large genomic region in cheese making fungi.</title>
        <authorList>
            <person name="Cheeseman K."/>
            <person name="Ropars J."/>
            <person name="Renault P."/>
            <person name="Dupont J."/>
            <person name="Gouzy J."/>
            <person name="Branca A."/>
            <person name="Abraham A.L."/>
            <person name="Ceppi M."/>
            <person name="Conseiller E."/>
            <person name="Debuchy R."/>
            <person name="Malagnac F."/>
            <person name="Goarin A."/>
            <person name="Silar P."/>
            <person name="Lacoste S."/>
            <person name="Sallet E."/>
            <person name="Bensimon A."/>
            <person name="Giraud T."/>
            <person name="Brygoo Y."/>
        </authorList>
    </citation>
    <scope>NUCLEOTIDE SEQUENCE [LARGE SCALE GENOMIC DNA]</scope>
    <source>
        <strain evidence="5">FM 013</strain>
    </source>
</reference>
<keyword evidence="4" id="KW-0378">Hydrolase</keyword>
<gene>
    <name evidence="4" type="ORF">PCAMFM013_S014g000306</name>
</gene>
<evidence type="ECO:0000259" key="3">
    <source>
        <dbReference type="SMART" id="SM00471"/>
    </source>
</evidence>